<evidence type="ECO:0000313" key="4">
    <source>
        <dbReference type="Proteomes" id="UP000613030"/>
    </source>
</evidence>
<feature type="domain" description="DUF4440" evidence="2">
    <location>
        <begin position="36"/>
        <end position="141"/>
    </location>
</feature>
<feature type="chain" id="PRO_5045048025" evidence="1">
    <location>
        <begin position="23"/>
        <end position="308"/>
    </location>
</feature>
<dbReference type="EMBL" id="JAERRB010000006">
    <property type="protein sequence ID" value="MBL0743121.1"/>
    <property type="molecule type" value="Genomic_DNA"/>
</dbReference>
<dbReference type="Gene3D" id="3.10.450.50">
    <property type="match status" value="2"/>
</dbReference>
<keyword evidence="4" id="KW-1185">Reference proteome</keyword>
<keyword evidence="1" id="KW-0732">Signal</keyword>
<sequence length="308" mass="35417">MPKIKFILLLACLAVMIRNAWSQTKPDEQAQAYLKQFRSDVAKSMVGKKPEAIVAYYDDNLRLMPAFQKTIVGKANVLAYRKAFASRFDVREYNMMEMDVIDLGTLVAEVGTFTQKMKLKSTGKDFDWKGKYLNLWKKQENKTLRLITEAWNYDHPTDDANQLKFADVPNEDVAVMSHVNINNNISFELAALNRLMEATVSQHDAAIWAQFYADDGMFLYSGQPLRKGKKALEDFLVEHCKGLPVFEKLDIRNDHIDHLGMYVIEYASHFAAVRSGDWSGVGLGKDLRIWRREKDGSLKIMWHIAMYD</sequence>
<evidence type="ECO:0000256" key="1">
    <source>
        <dbReference type="SAM" id="SignalP"/>
    </source>
</evidence>
<reference evidence="3 4" key="1">
    <citation type="submission" date="2021-01" db="EMBL/GenBank/DDBJ databases">
        <title>Chryseolinea sp. Jin1 Genome sequencing and assembly.</title>
        <authorList>
            <person name="Kim I."/>
        </authorList>
    </citation>
    <scope>NUCLEOTIDE SEQUENCE [LARGE SCALE GENOMIC DNA]</scope>
    <source>
        <strain evidence="3 4">Jin1</strain>
    </source>
</reference>
<dbReference type="InterPro" id="IPR027843">
    <property type="entry name" value="DUF4440"/>
</dbReference>
<evidence type="ECO:0000259" key="2">
    <source>
        <dbReference type="Pfam" id="PF14534"/>
    </source>
</evidence>
<feature type="signal peptide" evidence="1">
    <location>
        <begin position="1"/>
        <end position="22"/>
    </location>
</feature>
<dbReference type="SUPFAM" id="SSF54427">
    <property type="entry name" value="NTF2-like"/>
    <property type="match status" value="2"/>
</dbReference>
<name>A0ABS1KXT2_9BACT</name>
<dbReference type="Proteomes" id="UP000613030">
    <property type="component" value="Unassembled WGS sequence"/>
</dbReference>
<dbReference type="InterPro" id="IPR032710">
    <property type="entry name" value="NTF2-like_dom_sf"/>
</dbReference>
<protein>
    <submittedName>
        <fullName evidence="3">Nuclear transport factor 2 family protein</fullName>
    </submittedName>
</protein>
<dbReference type="Pfam" id="PF14534">
    <property type="entry name" value="DUF4440"/>
    <property type="match status" value="2"/>
</dbReference>
<evidence type="ECO:0000313" key="3">
    <source>
        <dbReference type="EMBL" id="MBL0743121.1"/>
    </source>
</evidence>
<dbReference type="RefSeq" id="WP_202012155.1">
    <property type="nucleotide sequence ID" value="NZ_JAERRB010000006.1"/>
</dbReference>
<accession>A0ABS1KXT2</accession>
<gene>
    <name evidence="3" type="ORF">JI741_17960</name>
</gene>
<proteinExistence type="predicted"/>
<feature type="domain" description="DUF4440" evidence="2">
    <location>
        <begin position="190"/>
        <end position="296"/>
    </location>
</feature>
<comment type="caution">
    <text evidence="3">The sequence shown here is derived from an EMBL/GenBank/DDBJ whole genome shotgun (WGS) entry which is preliminary data.</text>
</comment>
<organism evidence="3 4">
    <name type="scientific">Chryseolinea lacunae</name>
    <dbReference type="NCBI Taxonomy" id="2801331"/>
    <lineage>
        <taxon>Bacteria</taxon>
        <taxon>Pseudomonadati</taxon>
        <taxon>Bacteroidota</taxon>
        <taxon>Cytophagia</taxon>
        <taxon>Cytophagales</taxon>
        <taxon>Fulvivirgaceae</taxon>
        <taxon>Chryseolinea</taxon>
    </lineage>
</organism>